<dbReference type="GO" id="GO:0016829">
    <property type="term" value="F:lyase activity"/>
    <property type="evidence" value="ECO:0007669"/>
    <property type="project" value="UniProtKB-KW"/>
</dbReference>
<dbReference type="AlphaFoldDB" id="A0A0W1KK80"/>
<dbReference type="InterPro" id="IPR008948">
    <property type="entry name" value="L-Aspartase-like"/>
</dbReference>
<dbReference type="STRING" id="59561.AQZ59_00901"/>
<gene>
    <name evidence="4" type="primary">pcaB</name>
    <name evidence="4" type="ORF">AQZ59_00901</name>
    <name evidence="5" type="ORF">QP858_02615</name>
</gene>
<dbReference type="Gene3D" id="1.10.40.30">
    <property type="entry name" value="Fumarase/aspartase (C-terminal domain)"/>
    <property type="match status" value="1"/>
</dbReference>
<evidence type="ECO:0000313" key="6">
    <source>
        <dbReference type="Proteomes" id="UP000054404"/>
    </source>
</evidence>
<reference evidence="5" key="2">
    <citation type="submission" date="2023-05" db="EMBL/GenBank/DDBJ databases">
        <title>Genomic Catalog of Human Bladder Bacteria.</title>
        <authorList>
            <person name="Du J."/>
        </authorList>
    </citation>
    <scope>NUCLEOTIDE SEQUENCE</scope>
    <source>
        <strain evidence="5">UMB1304A</strain>
    </source>
</reference>
<dbReference type="InterPro" id="IPR000362">
    <property type="entry name" value="Fumarate_lyase_fam"/>
</dbReference>
<dbReference type="Proteomes" id="UP001225576">
    <property type="component" value="Unassembled WGS sequence"/>
</dbReference>
<evidence type="ECO:0000313" key="4">
    <source>
        <dbReference type="EMBL" id="KTF04379.1"/>
    </source>
</evidence>
<dbReference type="InterPro" id="IPR022761">
    <property type="entry name" value="Fumarate_lyase_N"/>
</dbReference>
<comment type="caution">
    <text evidence="4">The sequence shown here is derived from an EMBL/GenBank/DDBJ whole genome shotgun (WGS) entry which is preliminary data.</text>
</comment>
<dbReference type="PRINTS" id="PR00145">
    <property type="entry name" value="ARGSUCLYASE"/>
</dbReference>
<dbReference type="Pfam" id="PF10397">
    <property type="entry name" value="ADSL_C"/>
    <property type="match status" value="1"/>
</dbReference>
<dbReference type="Proteomes" id="UP000054404">
    <property type="component" value="Unassembled WGS sequence"/>
</dbReference>
<protein>
    <submittedName>
        <fullName evidence="4">3-carboxy-cis,cis-muconate cycloisomerase</fullName>
        <ecNumber evidence="4">5.5.1.2</ecNumber>
    </submittedName>
    <submittedName>
        <fullName evidence="5">Lyase family protein</fullName>
    </submittedName>
</protein>
<dbReference type="SMART" id="SM00998">
    <property type="entry name" value="ADSL_C"/>
    <property type="match status" value="1"/>
</dbReference>
<evidence type="ECO:0000256" key="1">
    <source>
        <dbReference type="ARBA" id="ARBA00023239"/>
    </source>
</evidence>
<dbReference type="PANTHER" id="PTHR43172">
    <property type="entry name" value="ADENYLOSUCCINATE LYASE"/>
    <property type="match status" value="1"/>
</dbReference>
<keyword evidence="4" id="KW-0413">Isomerase</keyword>
<keyword evidence="1 5" id="KW-0456">Lyase</keyword>
<dbReference type="SUPFAM" id="SSF48557">
    <property type="entry name" value="L-aspartase-like"/>
    <property type="match status" value="1"/>
</dbReference>
<organism evidence="4 6">
    <name type="scientific">Trueperella bernardiae</name>
    <dbReference type="NCBI Taxonomy" id="59561"/>
    <lineage>
        <taxon>Bacteria</taxon>
        <taxon>Bacillati</taxon>
        <taxon>Actinomycetota</taxon>
        <taxon>Actinomycetes</taxon>
        <taxon>Actinomycetales</taxon>
        <taxon>Actinomycetaceae</taxon>
        <taxon>Trueperella</taxon>
    </lineage>
</organism>
<dbReference type="Gene3D" id="1.20.200.10">
    <property type="entry name" value="Fumarase/aspartase (Central domain)"/>
    <property type="match status" value="1"/>
</dbReference>
<evidence type="ECO:0000256" key="2">
    <source>
        <dbReference type="ARBA" id="ARBA00034772"/>
    </source>
</evidence>
<dbReference type="PATRIC" id="fig|59561.3.peg.893"/>
<accession>A0A0W1KK80</accession>
<dbReference type="PRINTS" id="PR00149">
    <property type="entry name" value="FUMRATELYASE"/>
</dbReference>
<dbReference type="EC" id="5.5.1.2" evidence="4"/>
<name>A0A0W1KK80_9ACTO</name>
<dbReference type="GO" id="GO:0047472">
    <property type="term" value="F:3-carboxy-cis,cis-muconate cycloisomerase activity"/>
    <property type="evidence" value="ECO:0007669"/>
    <property type="project" value="UniProtKB-EC"/>
</dbReference>
<dbReference type="InterPro" id="IPR019468">
    <property type="entry name" value="AdenyloSucc_lyase_C"/>
</dbReference>
<sequence>MSFGLLDSTLTRRGYVYTDFDEIWGERRTLEAWFEVEATLAEVQATLGIIPKEAARAIRANARVSDQFVDAVSQGGVGNPLIVGLDNIRKTIPPEHRGWVHYGATSQDILDTARALQIRESLDLMESHLIALRDTCERLAHEHAETVMVARTNGQQALPTTLGLRISRWKASLDRDLRRLQLCRDEALSVQFSGAAGTYASNGEDGPRIAEGLADQLDLTFRLLPWHADRDSITMLCCVVTILGQNLAKIAEDLFDMQRNEIGEAFEAMDAHLSGSSAMPQKRNPFAMMKTSVAARLAAGATATLLTQPPGAHERDHRQLEVERDVLPRTLVLVGGALEKLNGLFTRLTFNAAHLRRNAELDGPLILTENILMQMAPHIGHDRAHHVLQDFAAEYREKGTTLAAFVSRSPELSDALASVDLDRLSQPDSYTGLSAHLARQGEQD</sequence>
<dbReference type="InterPro" id="IPR020557">
    <property type="entry name" value="Fumarate_lyase_CS"/>
</dbReference>
<keyword evidence="6" id="KW-1185">Reference proteome</keyword>
<reference evidence="4 6" key="1">
    <citation type="submission" date="2015-11" db="EMBL/GenBank/DDBJ databases">
        <title>Draft Genome Sequence of the Type Strain Trueperella bernardiae LCDC 89-0504T, Isolated from Blood Culture.</title>
        <authorList>
            <person name="Bernier A.-M."/>
            <person name="Bernard K."/>
        </authorList>
    </citation>
    <scope>NUCLEOTIDE SEQUENCE [LARGE SCALE GENOMIC DNA]</scope>
    <source>
        <strain evidence="4 6">LCDC 89-0504</strain>
    </source>
</reference>
<dbReference type="RefSeq" id="WP_062613464.1">
    <property type="nucleotide sequence ID" value="NZ_JASPDQ010000004.1"/>
</dbReference>
<feature type="domain" description="Adenylosuccinate lyase C-terminal" evidence="3">
    <location>
        <begin position="363"/>
        <end position="441"/>
    </location>
</feature>
<evidence type="ECO:0000259" key="3">
    <source>
        <dbReference type="SMART" id="SM00998"/>
    </source>
</evidence>
<dbReference type="EMBL" id="JASPDQ010000004">
    <property type="protein sequence ID" value="MDK8601352.1"/>
    <property type="molecule type" value="Genomic_DNA"/>
</dbReference>
<comment type="similarity">
    <text evidence="2">Belongs to the class-II fumarase/aspartase family.</text>
</comment>
<dbReference type="Pfam" id="PF00206">
    <property type="entry name" value="Lyase_1"/>
    <property type="match status" value="1"/>
</dbReference>
<dbReference type="PANTHER" id="PTHR43172:SF2">
    <property type="entry name" value="ADENYLOSUCCINATE LYASE C-TERMINAL DOMAIN-CONTAINING PROTEIN"/>
    <property type="match status" value="1"/>
</dbReference>
<dbReference type="PROSITE" id="PS00163">
    <property type="entry name" value="FUMARATE_LYASES"/>
    <property type="match status" value="1"/>
</dbReference>
<evidence type="ECO:0000313" key="5">
    <source>
        <dbReference type="EMBL" id="MDK8601352.1"/>
    </source>
</evidence>
<dbReference type="EMBL" id="LNIZ01000003">
    <property type="protein sequence ID" value="KTF04379.1"/>
    <property type="molecule type" value="Genomic_DNA"/>
</dbReference>
<proteinExistence type="inferred from homology"/>
<dbReference type="OrthoDB" id="9768878at2"/>